<evidence type="ECO:0000256" key="1">
    <source>
        <dbReference type="SAM" id="Phobius"/>
    </source>
</evidence>
<dbReference type="RefSeq" id="WP_241712465.1">
    <property type="nucleotide sequence ID" value="NZ_JALBUF010000002.1"/>
</dbReference>
<gene>
    <name evidence="2" type="ORF">MM817_01132</name>
</gene>
<accession>A0A9X1V9Y5</accession>
<keyword evidence="1" id="KW-0472">Membrane</keyword>
<evidence type="ECO:0000313" key="3">
    <source>
        <dbReference type="Proteomes" id="UP001139263"/>
    </source>
</evidence>
<organism evidence="2 3">
    <name type="scientific">Sulfoacidibacillus ferrooxidans</name>
    <dbReference type="NCBI Taxonomy" id="2005001"/>
    <lineage>
        <taxon>Bacteria</taxon>
        <taxon>Bacillati</taxon>
        <taxon>Bacillota</taxon>
        <taxon>Bacilli</taxon>
        <taxon>Bacillales</taxon>
        <taxon>Alicyclobacillaceae</taxon>
        <taxon>Sulfoacidibacillus</taxon>
    </lineage>
</organism>
<keyword evidence="1" id="KW-1133">Transmembrane helix</keyword>
<comment type="caution">
    <text evidence="2">The sequence shown here is derived from an EMBL/GenBank/DDBJ whole genome shotgun (WGS) entry which is preliminary data.</text>
</comment>
<dbReference type="Proteomes" id="UP001139263">
    <property type="component" value="Unassembled WGS sequence"/>
</dbReference>
<evidence type="ECO:0000313" key="2">
    <source>
        <dbReference type="EMBL" id="MCI0182863.1"/>
    </source>
</evidence>
<protein>
    <submittedName>
        <fullName evidence="2">Uncharacterized protein</fullName>
    </submittedName>
</protein>
<feature type="transmembrane region" description="Helical" evidence="1">
    <location>
        <begin position="96"/>
        <end position="113"/>
    </location>
</feature>
<dbReference type="EMBL" id="JALBUF010000002">
    <property type="protein sequence ID" value="MCI0182863.1"/>
    <property type="molecule type" value="Genomic_DNA"/>
</dbReference>
<proteinExistence type="predicted"/>
<keyword evidence="1" id="KW-0812">Transmembrane</keyword>
<keyword evidence="3" id="KW-1185">Reference proteome</keyword>
<dbReference type="AlphaFoldDB" id="A0A9X1V9Y5"/>
<reference evidence="2" key="1">
    <citation type="submission" date="2022-03" db="EMBL/GenBank/DDBJ databases">
        <title>Draft Genome Sequence of Firmicute Strain S0AB, a Heterotrophic Iron/Sulfur-Oxidizing Extreme Acidophile.</title>
        <authorList>
            <person name="Vergara E."/>
            <person name="Pakostova E."/>
            <person name="Johnson D.B."/>
            <person name="Holmes D.S."/>
        </authorList>
    </citation>
    <scope>NUCLEOTIDE SEQUENCE</scope>
    <source>
        <strain evidence="2">S0AB</strain>
    </source>
</reference>
<sequence>MGMTGVRQQCLGCQGGWVQFRTRYGLHQGMVQQVRSNSVLMKVPAQYAPSLATFEVSDEAKLDMALAQWGGGYPGYGAGYGGGYGAPGAGWWGGGYWWWWLAFGAIFWLSFLFW</sequence>
<name>A0A9X1V9Y5_9BACL</name>